<dbReference type="InterPro" id="IPR051021">
    <property type="entry name" value="Mito_Ser/Thr_phosphatase"/>
</dbReference>
<reference evidence="3" key="1">
    <citation type="journal article" date="2019" name="Int. J. Syst. Evol. Microbiol.">
        <title>The Global Catalogue of Microorganisms (GCM) 10K type strain sequencing project: providing services to taxonomists for standard genome sequencing and annotation.</title>
        <authorList>
            <consortium name="The Broad Institute Genomics Platform"/>
            <consortium name="The Broad Institute Genome Sequencing Center for Infectious Disease"/>
            <person name="Wu L."/>
            <person name="Ma J."/>
        </authorList>
    </citation>
    <scope>NUCLEOTIDE SEQUENCE [LARGE SCALE GENOMIC DNA]</scope>
    <source>
        <strain evidence="3">CCUG 55854</strain>
    </source>
</reference>
<keyword evidence="1" id="KW-0378">Hydrolase</keyword>
<gene>
    <name evidence="2" type="ORF">ACFQ2N_07605</name>
</gene>
<dbReference type="SUPFAM" id="SSF53254">
    <property type="entry name" value="Phosphoglycerate mutase-like"/>
    <property type="match status" value="1"/>
</dbReference>
<protein>
    <submittedName>
        <fullName evidence="2">SixA phosphatase family protein</fullName>
    </submittedName>
</protein>
<name>A0ABW3LUR7_9GAMM</name>
<keyword evidence="3" id="KW-1185">Reference proteome</keyword>
<dbReference type="SMART" id="SM00855">
    <property type="entry name" value="PGAM"/>
    <property type="match status" value="1"/>
</dbReference>
<evidence type="ECO:0000256" key="1">
    <source>
        <dbReference type="ARBA" id="ARBA00022801"/>
    </source>
</evidence>
<comment type="caution">
    <text evidence="2">The sequence shown here is derived from an EMBL/GenBank/DDBJ whole genome shotgun (WGS) entry which is preliminary data.</text>
</comment>
<dbReference type="Gene3D" id="3.40.50.1240">
    <property type="entry name" value="Phosphoglycerate mutase-like"/>
    <property type="match status" value="1"/>
</dbReference>
<dbReference type="PANTHER" id="PTHR20935:SF1">
    <property type="entry name" value="SLL1549 PROTEIN"/>
    <property type="match status" value="1"/>
</dbReference>
<evidence type="ECO:0000313" key="3">
    <source>
        <dbReference type="Proteomes" id="UP001597033"/>
    </source>
</evidence>
<dbReference type="InterPro" id="IPR013078">
    <property type="entry name" value="His_Pase_superF_clade-1"/>
</dbReference>
<dbReference type="InterPro" id="IPR029033">
    <property type="entry name" value="His_PPase_superfam"/>
</dbReference>
<sequence>MREVILLRHAHAEPASTGQADIDRPLSPVGLAEAEAAGRWLLAQGLQPDRVLCSPSRRTRETLEAVLAVTGYAEQRLEPAIYEATPGTLIGLLQEQGEVERLLLVGHNPGLERLVALLDTGQTTDYRGMPPAGVAVLALPELPASAAIEPGLGRLTAYWWP</sequence>
<evidence type="ECO:0000313" key="2">
    <source>
        <dbReference type="EMBL" id="MFD1042210.1"/>
    </source>
</evidence>
<dbReference type="PANTHER" id="PTHR20935">
    <property type="entry name" value="PHOSPHOGLYCERATE MUTASE-RELATED"/>
    <property type="match status" value="1"/>
</dbReference>
<dbReference type="Proteomes" id="UP001597033">
    <property type="component" value="Unassembled WGS sequence"/>
</dbReference>
<accession>A0ABW3LUR7</accession>
<dbReference type="Pfam" id="PF00300">
    <property type="entry name" value="His_Phos_1"/>
    <property type="match status" value="1"/>
</dbReference>
<organism evidence="2 3">
    <name type="scientific">Pseudoxanthomonas kaohsiungensis</name>
    <dbReference type="NCBI Taxonomy" id="283923"/>
    <lineage>
        <taxon>Bacteria</taxon>
        <taxon>Pseudomonadati</taxon>
        <taxon>Pseudomonadota</taxon>
        <taxon>Gammaproteobacteria</taxon>
        <taxon>Lysobacterales</taxon>
        <taxon>Lysobacteraceae</taxon>
        <taxon>Pseudoxanthomonas</taxon>
    </lineage>
</organism>
<dbReference type="RefSeq" id="WP_162375864.1">
    <property type="nucleotide sequence ID" value="NZ_JAYRDL010000003.1"/>
</dbReference>
<dbReference type="EMBL" id="JBHTKN010000004">
    <property type="protein sequence ID" value="MFD1042210.1"/>
    <property type="molecule type" value="Genomic_DNA"/>
</dbReference>
<dbReference type="CDD" id="cd07067">
    <property type="entry name" value="HP_PGM_like"/>
    <property type="match status" value="1"/>
</dbReference>
<proteinExistence type="predicted"/>